<protein>
    <submittedName>
        <fullName evidence="2">Uncharacterized protein</fullName>
    </submittedName>
</protein>
<accession>Q24GL3</accession>
<dbReference type="AlphaFoldDB" id="Q24GL3"/>
<gene>
    <name evidence="2" type="ORF">TTHERM_00724780</name>
</gene>
<evidence type="ECO:0000313" key="2">
    <source>
        <dbReference type="EMBL" id="EAS06858.1"/>
    </source>
</evidence>
<keyword evidence="3" id="KW-1185">Reference proteome</keyword>
<dbReference type="GeneID" id="7844886"/>
<dbReference type="HOGENOM" id="CLU_358460_0_0_1"/>
<dbReference type="RefSeq" id="XP_001027100.1">
    <property type="nucleotide sequence ID" value="XM_001027100.1"/>
</dbReference>
<dbReference type="InParanoid" id="Q24GL3"/>
<sequence>MDFYSSYYTIPRDDSMSSSLPENEMRTPSNKQNHQLDLLDCQCHQNPTEIQIVYSLEKEGKHEQNKNGFFAQNNKIMLNQNYISCNYQDLQINETQEKVLIYDALNGFKSNSIISNKLASSTISSYQYDDTINNNIVKKSQLKSKNEPMNNQKQQFPLNNASAKLNFQFSSIQNEQNQSDRGFQQINQNNLLQLNYQDSQIQKTDSSSHIFNLMNECKTYNQSQQINQFEQRRISASQTSQIHQDANNFQNQTIQQQNLQIGIKIEQLQNSSNLSITQNQSYSENEKVLFSLKNNQNQDKENKYQQNSQPNSESNSHTTLNQDTHSYSEQYQLQQQVQSQLIEKQQEQLSLRDFSYVNIYQYQNKEATLPVENKILLEGSVIVDLNEFINPSIQDSLSKTISQYFYIDQLQKFKKYIVANLQLKSQPETEISKVIATLNQCKENEKAINLIEYLQKYTQFLEQRKQQQQQEQMKITNSLHLIDDSALKLNESQMHTVESQKLYNTTIDSFSSTQNMLTSASNIQPVQNSKQGTINFCDPYSSVQRTNFNLSQANKILKQFEKYCYTFRIIRKSPAQIESHQVGVSNSFIEMIGCDVSNSISSILRNDSSSMLPFDYAGYSASDQSIDQIYEIITPFKEKQKHYNRKQSLKYGEIKHSCGKNIKVKIQQKVFLLSTYQSFDQKQQSINNQIFCEENIGDYLEIKLYTPETLEIQKISKKRTSSSRKGIIAEEQCLEIDQNESKKIYSNYAQKLIDKYYSDETLLSPELIFKKKWTIKSHSKRL</sequence>
<evidence type="ECO:0000313" key="3">
    <source>
        <dbReference type="Proteomes" id="UP000009168"/>
    </source>
</evidence>
<reference evidence="3" key="1">
    <citation type="journal article" date="2006" name="PLoS Biol.">
        <title>Macronuclear genome sequence of the ciliate Tetrahymena thermophila, a model eukaryote.</title>
        <authorList>
            <person name="Eisen J.A."/>
            <person name="Coyne R.S."/>
            <person name="Wu M."/>
            <person name="Wu D."/>
            <person name="Thiagarajan M."/>
            <person name="Wortman J.R."/>
            <person name="Badger J.H."/>
            <person name="Ren Q."/>
            <person name="Amedeo P."/>
            <person name="Jones K.M."/>
            <person name="Tallon L.J."/>
            <person name="Delcher A.L."/>
            <person name="Salzberg S.L."/>
            <person name="Silva J.C."/>
            <person name="Haas B.J."/>
            <person name="Majoros W.H."/>
            <person name="Farzad M."/>
            <person name="Carlton J.M."/>
            <person name="Smith R.K. Jr."/>
            <person name="Garg J."/>
            <person name="Pearlman R.E."/>
            <person name="Karrer K.M."/>
            <person name="Sun L."/>
            <person name="Manning G."/>
            <person name="Elde N.C."/>
            <person name="Turkewitz A.P."/>
            <person name="Asai D.J."/>
            <person name="Wilkes D.E."/>
            <person name="Wang Y."/>
            <person name="Cai H."/>
            <person name="Collins K."/>
            <person name="Stewart B.A."/>
            <person name="Lee S.R."/>
            <person name="Wilamowska K."/>
            <person name="Weinberg Z."/>
            <person name="Ruzzo W.L."/>
            <person name="Wloga D."/>
            <person name="Gaertig J."/>
            <person name="Frankel J."/>
            <person name="Tsao C.-C."/>
            <person name="Gorovsky M.A."/>
            <person name="Keeling P.J."/>
            <person name="Waller R.F."/>
            <person name="Patron N.J."/>
            <person name="Cherry J.M."/>
            <person name="Stover N.A."/>
            <person name="Krieger C.J."/>
            <person name="del Toro C."/>
            <person name="Ryder H.F."/>
            <person name="Williamson S.C."/>
            <person name="Barbeau R.A."/>
            <person name="Hamilton E.P."/>
            <person name="Orias E."/>
        </authorList>
    </citation>
    <scope>NUCLEOTIDE SEQUENCE [LARGE SCALE GENOMIC DNA]</scope>
    <source>
        <strain evidence="3">SB210</strain>
    </source>
</reference>
<name>Q24GL3_TETTS</name>
<dbReference type="Proteomes" id="UP000009168">
    <property type="component" value="Unassembled WGS sequence"/>
</dbReference>
<dbReference type="KEGG" id="tet:TTHERM_00724780"/>
<feature type="compositionally biased region" description="Low complexity" evidence="1">
    <location>
        <begin position="305"/>
        <end position="316"/>
    </location>
</feature>
<evidence type="ECO:0000256" key="1">
    <source>
        <dbReference type="SAM" id="MobiDB-lite"/>
    </source>
</evidence>
<organism evidence="2 3">
    <name type="scientific">Tetrahymena thermophila (strain SB210)</name>
    <dbReference type="NCBI Taxonomy" id="312017"/>
    <lineage>
        <taxon>Eukaryota</taxon>
        <taxon>Sar</taxon>
        <taxon>Alveolata</taxon>
        <taxon>Ciliophora</taxon>
        <taxon>Intramacronucleata</taxon>
        <taxon>Oligohymenophorea</taxon>
        <taxon>Hymenostomatida</taxon>
        <taxon>Tetrahymenina</taxon>
        <taxon>Tetrahymenidae</taxon>
        <taxon>Tetrahymena</taxon>
    </lineage>
</organism>
<feature type="region of interest" description="Disordered" evidence="1">
    <location>
        <begin position="298"/>
        <end position="323"/>
    </location>
</feature>
<dbReference type="EMBL" id="GG662257">
    <property type="protein sequence ID" value="EAS06858.1"/>
    <property type="molecule type" value="Genomic_DNA"/>
</dbReference>
<proteinExistence type="predicted"/>